<keyword evidence="4" id="KW-1185">Reference proteome</keyword>
<keyword evidence="2" id="KW-0106">Calcium</keyword>
<comment type="function">
    <text evidence="2">May mediate accelerated ATP-independent bidirectional transbilayer migration of phospholipids upon binding calcium ions that results in a loss of phospholipid asymmetry in the plasma membrane.</text>
</comment>
<accession>A0A8J2K3Y6</accession>
<sequence length="125" mass="13775">MKAAHPEDVAKYEVLDIFGQRMFMVVEKTEAAMHKIFCGGAIPFALRVYSKTSETHFRKEVLQMGGHPGSFGCGAEIVIRYENKRLGRVEQDSDCSVMRYTVQNAEGQEVLKIIGPSTGPCCSGA</sequence>
<keyword evidence="2" id="KW-0449">Lipoprotein</keyword>
<dbReference type="OrthoDB" id="191150at2759"/>
<evidence type="ECO:0000256" key="2">
    <source>
        <dbReference type="RuleBase" id="RU363116"/>
    </source>
</evidence>
<name>A0A8J2K3Y6_9HEXA</name>
<reference evidence="3" key="1">
    <citation type="submission" date="2021-06" db="EMBL/GenBank/DDBJ databases">
        <authorList>
            <person name="Hodson N. C."/>
            <person name="Mongue J. A."/>
            <person name="Jaron S. K."/>
        </authorList>
    </citation>
    <scope>NUCLEOTIDE SEQUENCE</scope>
</reference>
<protein>
    <recommendedName>
        <fullName evidence="2">Phospholipid scramblase</fullName>
    </recommendedName>
</protein>
<dbReference type="Proteomes" id="UP000708208">
    <property type="component" value="Unassembled WGS sequence"/>
</dbReference>
<organism evidence="3 4">
    <name type="scientific">Allacma fusca</name>
    <dbReference type="NCBI Taxonomy" id="39272"/>
    <lineage>
        <taxon>Eukaryota</taxon>
        <taxon>Metazoa</taxon>
        <taxon>Ecdysozoa</taxon>
        <taxon>Arthropoda</taxon>
        <taxon>Hexapoda</taxon>
        <taxon>Collembola</taxon>
        <taxon>Symphypleona</taxon>
        <taxon>Sminthuridae</taxon>
        <taxon>Allacma</taxon>
    </lineage>
</organism>
<dbReference type="GO" id="GO:0017128">
    <property type="term" value="F:phospholipid scramblase activity"/>
    <property type="evidence" value="ECO:0007669"/>
    <property type="project" value="InterPro"/>
</dbReference>
<feature type="non-terminal residue" evidence="3">
    <location>
        <position position="125"/>
    </location>
</feature>
<evidence type="ECO:0000313" key="3">
    <source>
        <dbReference type="EMBL" id="CAG7732818.1"/>
    </source>
</evidence>
<comment type="cofactor">
    <cofactor evidence="2">
        <name>Ca(2+)</name>
        <dbReference type="ChEBI" id="CHEBI:29108"/>
    </cofactor>
</comment>
<keyword evidence="2" id="KW-0564">Palmitate</keyword>
<evidence type="ECO:0000256" key="1">
    <source>
        <dbReference type="ARBA" id="ARBA00005350"/>
    </source>
</evidence>
<comment type="caution">
    <text evidence="3">The sequence shown here is derived from an EMBL/GenBank/DDBJ whole genome shotgun (WGS) entry which is preliminary data.</text>
</comment>
<dbReference type="InterPro" id="IPR005552">
    <property type="entry name" value="Scramblase"/>
</dbReference>
<dbReference type="AlphaFoldDB" id="A0A8J2K3Y6"/>
<gene>
    <name evidence="3" type="ORF">AFUS01_LOCUS21304</name>
</gene>
<proteinExistence type="inferred from homology"/>
<evidence type="ECO:0000313" key="4">
    <source>
        <dbReference type="Proteomes" id="UP000708208"/>
    </source>
</evidence>
<comment type="similarity">
    <text evidence="1 2">Belongs to the phospholipid scramblase family.</text>
</comment>
<dbReference type="Pfam" id="PF03803">
    <property type="entry name" value="Scramblase"/>
    <property type="match status" value="1"/>
</dbReference>
<dbReference type="EMBL" id="CAJVCH010237940">
    <property type="protein sequence ID" value="CAG7732818.1"/>
    <property type="molecule type" value="Genomic_DNA"/>
</dbReference>